<proteinExistence type="predicted"/>
<evidence type="ECO:0000259" key="1">
    <source>
        <dbReference type="PROSITE" id="PS50206"/>
    </source>
</evidence>
<reference evidence="2 3" key="1">
    <citation type="submission" date="2016-12" db="EMBL/GenBank/DDBJ databases">
        <authorList>
            <person name="Song W.-J."/>
            <person name="Kurnit D.M."/>
        </authorList>
    </citation>
    <scope>NUCLEOTIDE SEQUENCE [LARGE SCALE GENOMIC DNA]</scope>
    <source>
        <strain evidence="2 3">ATCC 49181</strain>
    </source>
</reference>
<dbReference type="SMART" id="SM00450">
    <property type="entry name" value="RHOD"/>
    <property type="match status" value="1"/>
</dbReference>
<dbReference type="InterPro" id="IPR036873">
    <property type="entry name" value="Rhodanese-like_dom_sf"/>
</dbReference>
<dbReference type="PANTHER" id="PTHR44086:SF10">
    <property type="entry name" value="THIOSULFATE SULFURTRANSFERASE_RHODANESE-LIKE DOMAIN-CONTAINING PROTEIN 3"/>
    <property type="match status" value="1"/>
</dbReference>
<dbReference type="SUPFAM" id="SSF52821">
    <property type="entry name" value="Rhodanese/Cell cycle control phosphatase"/>
    <property type="match status" value="1"/>
</dbReference>
<accession>A0A1N6F3B8</accession>
<gene>
    <name evidence="2" type="ORF">SAMN02743940_0068</name>
</gene>
<evidence type="ECO:0000313" key="3">
    <source>
        <dbReference type="Proteomes" id="UP000185062"/>
    </source>
</evidence>
<keyword evidence="3" id="KW-1185">Reference proteome</keyword>
<dbReference type="Proteomes" id="UP000185062">
    <property type="component" value="Unassembled WGS sequence"/>
</dbReference>
<dbReference type="RefSeq" id="WP_028461485.1">
    <property type="nucleotide sequence ID" value="NZ_FSRO01000001.1"/>
</dbReference>
<dbReference type="Pfam" id="PF00581">
    <property type="entry name" value="Rhodanese"/>
    <property type="match status" value="1"/>
</dbReference>
<dbReference type="AlphaFoldDB" id="A0A1N6F3B8"/>
<dbReference type="eggNOG" id="COG0607">
    <property type="taxonomic scope" value="Bacteria"/>
</dbReference>
<dbReference type="PROSITE" id="PS50206">
    <property type="entry name" value="RHODANESE_3"/>
    <property type="match status" value="1"/>
</dbReference>
<organism evidence="2 3">
    <name type="scientific">Nitrosomonas cryotolerans ATCC 49181</name>
    <dbReference type="NCBI Taxonomy" id="1131553"/>
    <lineage>
        <taxon>Bacteria</taxon>
        <taxon>Pseudomonadati</taxon>
        <taxon>Pseudomonadota</taxon>
        <taxon>Betaproteobacteria</taxon>
        <taxon>Nitrosomonadales</taxon>
        <taxon>Nitrosomonadaceae</taxon>
        <taxon>Nitrosomonas</taxon>
    </lineage>
</organism>
<dbReference type="InterPro" id="IPR001763">
    <property type="entry name" value="Rhodanese-like_dom"/>
</dbReference>
<dbReference type="Gene3D" id="3.40.250.10">
    <property type="entry name" value="Rhodanese-like domain"/>
    <property type="match status" value="1"/>
</dbReference>
<dbReference type="EMBL" id="FSRO01000001">
    <property type="protein sequence ID" value="SIN89761.1"/>
    <property type="molecule type" value="Genomic_DNA"/>
</dbReference>
<feature type="domain" description="Rhodanese" evidence="1">
    <location>
        <begin position="37"/>
        <end position="136"/>
    </location>
</feature>
<keyword evidence="2" id="KW-0808">Transferase</keyword>
<name>A0A1N6F3B8_9PROT</name>
<dbReference type="PANTHER" id="PTHR44086">
    <property type="entry name" value="THIOSULFATE SULFURTRANSFERASE RDL2, MITOCHONDRIAL-RELATED"/>
    <property type="match status" value="1"/>
</dbReference>
<dbReference type="STRING" id="44575.SAMN05216419_10147"/>
<sequence length="150" mass="16671">MEKTTVILENAQQRAKEMGLPYSGVLFPAEAYTLLQVMPGIQLIDVRSKAELDWVGRIPHAIGIELRSYPDMQLNPDFLEQLSDQVDQTSPLMFLCRSGVRSSHAATLASQANFTSCYNILEGFEGEKDEKGHRGTVSGWKAAALPWEQS</sequence>
<dbReference type="CDD" id="cd01522">
    <property type="entry name" value="RHOD_1"/>
    <property type="match status" value="1"/>
</dbReference>
<dbReference type="GO" id="GO:0004792">
    <property type="term" value="F:thiosulfate-cyanide sulfurtransferase activity"/>
    <property type="evidence" value="ECO:0007669"/>
    <property type="project" value="TreeGrafter"/>
</dbReference>
<protein>
    <submittedName>
        <fullName evidence="2">Thiosulfate sulfurtransferase</fullName>
    </submittedName>
</protein>
<evidence type="ECO:0000313" key="2">
    <source>
        <dbReference type="EMBL" id="SIN89761.1"/>
    </source>
</evidence>